<protein>
    <submittedName>
        <fullName evidence="7">Sigma-70 family RNA polymerase sigma factor</fullName>
    </submittedName>
</protein>
<dbReference type="GO" id="GO:0016987">
    <property type="term" value="F:sigma factor activity"/>
    <property type="evidence" value="ECO:0007669"/>
    <property type="project" value="UniProtKB-KW"/>
</dbReference>
<evidence type="ECO:0000256" key="2">
    <source>
        <dbReference type="ARBA" id="ARBA00023015"/>
    </source>
</evidence>
<name>A0A9X1KWX3_9BACT</name>
<dbReference type="SUPFAM" id="SSF88946">
    <property type="entry name" value="Sigma2 domain of RNA polymerase sigma factors"/>
    <property type="match status" value="1"/>
</dbReference>
<keyword evidence="4" id="KW-0804">Transcription</keyword>
<dbReference type="AlphaFoldDB" id="A0A9X1KWX3"/>
<dbReference type="PANTHER" id="PTHR43133">
    <property type="entry name" value="RNA POLYMERASE ECF-TYPE SIGMA FACTO"/>
    <property type="match status" value="1"/>
</dbReference>
<dbReference type="InterPro" id="IPR013325">
    <property type="entry name" value="RNA_pol_sigma_r2"/>
</dbReference>
<dbReference type="InterPro" id="IPR014284">
    <property type="entry name" value="RNA_pol_sigma-70_dom"/>
</dbReference>
<dbReference type="Gene3D" id="1.10.1740.10">
    <property type="match status" value="1"/>
</dbReference>
<dbReference type="InterPro" id="IPR007627">
    <property type="entry name" value="RNA_pol_sigma70_r2"/>
</dbReference>
<evidence type="ECO:0000256" key="3">
    <source>
        <dbReference type="ARBA" id="ARBA00023082"/>
    </source>
</evidence>
<comment type="similarity">
    <text evidence="1">Belongs to the sigma-70 factor family. ECF subfamily.</text>
</comment>
<dbReference type="SUPFAM" id="SSF88659">
    <property type="entry name" value="Sigma3 and sigma4 domains of RNA polymerase sigma factors"/>
    <property type="match status" value="1"/>
</dbReference>
<dbReference type="PANTHER" id="PTHR43133:SF46">
    <property type="entry name" value="RNA POLYMERASE SIGMA-70 FACTOR ECF SUBFAMILY"/>
    <property type="match status" value="1"/>
</dbReference>
<feature type="domain" description="RNA polymerase sigma factor 70 region 4 type 2" evidence="6">
    <location>
        <begin position="121"/>
        <end position="173"/>
    </location>
</feature>
<dbReference type="GO" id="GO:0003677">
    <property type="term" value="F:DNA binding"/>
    <property type="evidence" value="ECO:0007669"/>
    <property type="project" value="InterPro"/>
</dbReference>
<evidence type="ECO:0000256" key="4">
    <source>
        <dbReference type="ARBA" id="ARBA00023163"/>
    </source>
</evidence>
<sequence>MKLKIYQSSEEKLIMKCRENDPASQRMLYDQYASKMLGVCRRYINDADQAEDVMITGFIKVFKNLAQFKFEGSFEGWVRRIMVNESLSFIRKNKNMYLEVDIEYAQREPDYSQLDHHLQAEDLLALIDQLPTGYRTVFNLYAIEGYSHKEIADQLKISENTSKSQLSRARALLQRHLLKSEELLEKKLK</sequence>
<comment type="caution">
    <text evidence="7">The sequence shown here is derived from an EMBL/GenBank/DDBJ whole genome shotgun (WGS) entry which is preliminary data.</text>
</comment>
<gene>
    <name evidence="7" type="ORF">LDX50_02330</name>
</gene>
<accession>A0A9X1KWX3</accession>
<dbReference type="EMBL" id="JAIXNE010000001">
    <property type="protein sequence ID" value="MCA6073682.1"/>
    <property type="molecule type" value="Genomic_DNA"/>
</dbReference>
<dbReference type="Proteomes" id="UP001139409">
    <property type="component" value="Unassembled WGS sequence"/>
</dbReference>
<dbReference type="CDD" id="cd06171">
    <property type="entry name" value="Sigma70_r4"/>
    <property type="match status" value="1"/>
</dbReference>
<feature type="domain" description="RNA polymerase sigma-70 region 2" evidence="5">
    <location>
        <begin position="28"/>
        <end position="94"/>
    </location>
</feature>
<dbReference type="InterPro" id="IPR039425">
    <property type="entry name" value="RNA_pol_sigma-70-like"/>
</dbReference>
<dbReference type="Gene3D" id="1.10.10.10">
    <property type="entry name" value="Winged helix-like DNA-binding domain superfamily/Winged helix DNA-binding domain"/>
    <property type="match status" value="1"/>
</dbReference>
<dbReference type="Pfam" id="PF08281">
    <property type="entry name" value="Sigma70_r4_2"/>
    <property type="match status" value="1"/>
</dbReference>
<dbReference type="InterPro" id="IPR036388">
    <property type="entry name" value="WH-like_DNA-bd_sf"/>
</dbReference>
<dbReference type="InterPro" id="IPR013324">
    <property type="entry name" value="RNA_pol_sigma_r3/r4-like"/>
</dbReference>
<evidence type="ECO:0000313" key="8">
    <source>
        <dbReference type="Proteomes" id="UP001139409"/>
    </source>
</evidence>
<dbReference type="NCBIfam" id="TIGR02937">
    <property type="entry name" value="sigma70-ECF"/>
    <property type="match status" value="1"/>
</dbReference>
<keyword evidence="3" id="KW-0731">Sigma factor</keyword>
<dbReference type="RefSeq" id="WP_225696793.1">
    <property type="nucleotide sequence ID" value="NZ_JAIXNE010000001.1"/>
</dbReference>
<dbReference type="Pfam" id="PF04542">
    <property type="entry name" value="Sigma70_r2"/>
    <property type="match status" value="1"/>
</dbReference>
<evidence type="ECO:0000259" key="6">
    <source>
        <dbReference type="Pfam" id="PF08281"/>
    </source>
</evidence>
<keyword evidence="2" id="KW-0805">Transcription regulation</keyword>
<proteinExistence type="inferred from homology"/>
<keyword evidence="8" id="KW-1185">Reference proteome</keyword>
<evidence type="ECO:0000256" key="1">
    <source>
        <dbReference type="ARBA" id="ARBA00010641"/>
    </source>
</evidence>
<evidence type="ECO:0000313" key="7">
    <source>
        <dbReference type="EMBL" id="MCA6073682.1"/>
    </source>
</evidence>
<dbReference type="InterPro" id="IPR013249">
    <property type="entry name" value="RNA_pol_sigma70_r4_t2"/>
</dbReference>
<dbReference type="GO" id="GO:0006352">
    <property type="term" value="P:DNA-templated transcription initiation"/>
    <property type="evidence" value="ECO:0007669"/>
    <property type="project" value="InterPro"/>
</dbReference>
<evidence type="ECO:0000259" key="5">
    <source>
        <dbReference type="Pfam" id="PF04542"/>
    </source>
</evidence>
<reference evidence="7" key="1">
    <citation type="submission" date="2021-09" db="EMBL/GenBank/DDBJ databases">
        <title>Fulvivirga sp. isolated from coastal sediment.</title>
        <authorList>
            <person name="Yu H."/>
        </authorList>
    </citation>
    <scope>NUCLEOTIDE SEQUENCE</scope>
    <source>
        <strain evidence="7">1062</strain>
    </source>
</reference>
<organism evidence="7 8">
    <name type="scientific">Fulvivirga sedimenti</name>
    <dbReference type="NCBI Taxonomy" id="2879465"/>
    <lineage>
        <taxon>Bacteria</taxon>
        <taxon>Pseudomonadati</taxon>
        <taxon>Bacteroidota</taxon>
        <taxon>Cytophagia</taxon>
        <taxon>Cytophagales</taxon>
        <taxon>Fulvivirgaceae</taxon>
        <taxon>Fulvivirga</taxon>
    </lineage>
</organism>